<dbReference type="HOGENOM" id="CLU_1051245_0_0_1"/>
<protein>
    <recommendedName>
        <fullName evidence="4">Pentatricopeptide repeat-containing protein</fullName>
    </recommendedName>
</protein>
<keyword evidence="3" id="KW-1185">Reference proteome</keyword>
<dbReference type="Proteomes" id="UP000007015">
    <property type="component" value="Chromosome 10"/>
</dbReference>
<proteinExistence type="predicted"/>
<feature type="region of interest" description="Disordered" evidence="1">
    <location>
        <begin position="157"/>
        <end position="202"/>
    </location>
</feature>
<dbReference type="Gramene" id="BGIOSGA031691-TA">
    <property type="protein sequence ID" value="BGIOSGA031691-PA"/>
    <property type="gene ID" value="BGIOSGA031691"/>
</dbReference>
<reference evidence="2 3" key="1">
    <citation type="journal article" date="2005" name="PLoS Biol.">
        <title>The genomes of Oryza sativa: a history of duplications.</title>
        <authorList>
            <person name="Yu J."/>
            <person name="Wang J."/>
            <person name="Lin W."/>
            <person name="Li S."/>
            <person name="Li H."/>
            <person name="Zhou J."/>
            <person name="Ni P."/>
            <person name="Dong W."/>
            <person name="Hu S."/>
            <person name="Zeng C."/>
            <person name="Zhang J."/>
            <person name="Zhang Y."/>
            <person name="Li R."/>
            <person name="Xu Z."/>
            <person name="Li S."/>
            <person name="Li X."/>
            <person name="Zheng H."/>
            <person name="Cong L."/>
            <person name="Lin L."/>
            <person name="Yin J."/>
            <person name="Geng J."/>
            <person name="Li G."/>
            <person name="Shi J."/>
            <person name="Liu J."/>
            <person name="Lv H."/>
            <person name="Li J."/>
            <person name="Wang J."/>
            <person name="Deng Y."/>
            <person name="Ran L."/>
            <person name="Shi X."/>
            <person name="Wang X."/>
            <person name="Wu Q."/>
            <person name="Li C."/>
            <person name="Ren X."/>
            <person name="Wang J."/>
            <person name="Wang X."/>
            <person name="Li D."/>
            <person name="Liu D."/>
            <person name="Zhang X."/>
            <person name="Ji Z."/>
            <person name="Zhao W."/>
            <person name="Sun Y."/>
            <person name="Zhang Z."/>
            <person name="Bao J."/>
            <person name="Han Y."/>
            <person name="Dong L."/>
            <person name="Ji J."/>
            <person name="Chen P."/>
            <person name="Wu S."/>
            <person name="Liu J."/>
            <person name="Xiao Y."/>
            <person name="Bu D."/>
            <person name="Tan J."/>
            <person name="Yang L."/>
            <person name="Ye C."/>
            <person name="Zhang J."/>
            <person name="Xu J."/>
            <person name="Zhou Y."/>
            <person name="Yu Y."/>
            <person name="Zhang B."/>
            <person name="Zhuang S."/>
            <person name="Wei H."/>
            <person name="Liu B."/>
            <person name="Lei M."/>
            <person name="Yu H."/>
            <person name="Li Y."/>
            <person name="Xu H."/>
            <person name="Wei S."/>
            <person name="He X."/>
            <person name="Fang L."/>
            <person name="Zhang Z."/>
            <person name="Zhang Y."/>
            <person name="Huang X."/>
            <person name="Su Z."/>
            <person name="Tong W."/>
            <person name="Li J."/>
            <person name="Tong Z."/>
            <person name="Li S."/>
            <person name="Ye J."/>
            <person name="Wang L."/>
            <person name="Fang L."/>
            <person name="Lei T."/>
            <person name="Chen C."/>
            <person name="Chen H."/>
            <person name="Xu Z."/>
            <person name="Li H."/>
            <person name="Huang H."/>
            <person name="Zhang F."/>
            <person name="Xu H."/>
            <person name="Li N."/>
            <person name="Zhao C."/>
            <person name="Li S."/>
            <person name="Dong L."/>
            <person name="Huang Y."/>
            <person name="Li L."/>
            <person name="Xi Y."/>
            <person name="Qi Q."/>
            <person name="Li W."/>
            <person name="Zhang B."/>
            <person name="Hu W."/>
            <person name="Zhang Y."/>
            <person name="Tian X."/>
            <person name="Jiao Y."/>
            <person name="Liang X."/>
            <person name="Jin J."/>
            <person name="Gao L."/>
            <person name="Zheng W."/>
            <person name="Hao B."/>
            <person name="Liu S."/>
            <person name="Wang W."/>
            <person name="Yuan L."/>
            <person name="Cao M."/>
            <person name="McDermott J."/>
            <person name="Samudrala R."/>
            <person name="Wang J."/>
            <person name="Wong G.K."/>
            <person name="Yang H."/>
        </authorList>
    </citation>
    <scope>NUCLEOTIDE SEQUENCE [LARGE SCALE GENOMIC DNA]</scope>
    <source>
        <strain evidence="3">cv. 93-11</strain>
    </source>
</reference>
<evidence type="ECO:0000256" key="1">
    <source>
        <dbReference type="SAM" id="MobiDB-lite"/>
    </source>
</evidence>
<evidence type="ECO:0000313" key="2">
    <source>
        <dbReference type="EMBL" id="EEC67167.1"/>
    </source>
</evidence>
<evidence type="ECO:0000313" key="3">
    <source>
        <dbReference type="Proteomes" id="UP000007015"/>
    </source>
</evidence>
<organism evidence="2 3">
    <name type="scientific">Oryza sativa subsp. indica</name>
    <name type="common">Rice</name>
    <dbReference type="NCBI Taxonomy" id="39946"/>
    <lineage>
        <taxon>Eukaryota</taxon>
        <taxon>Viridiplantae</taxon>
        <taxon>Streptophyta</taxon>
        <taxon>Embryophyta</taxon>
        <taxon>Tracheophyta</taxon>
        <taxon>Spermatophyta</taxon>
        <taxon>Magnoliopsida</taxon>
        <taxon>Liliopsida</taxon>
        <taxon>Poales</taxon>
        <taxon>Poaceae</taxon>
        <taxon>BOP clade</taxon>
        <taxon>Oryzoideae</taxon>
        <taxon>Oryzeae</taxon>
        <taxon>Oryzinae</taxon>
        <taxon>Oryza</taxon>
        <taxon>Oryza sativa</taxon>
    </lineage>
</organism>
<dbReference type="AlphaFoldDB" id="B8BHG5"/>
<accession>B8BHG5</accession>
<dbReference type="EMBL" id="CM000135">
    <property type="protein sequence ID" value="EEC67167.1"/>
    <property type="molecule type" value="Genomic_DNA"/>
</dbReference>
<feature type="compositionally biased region" description="Basic and acidic residues" evidence="1">
    <location>
        <begin position="162"/>
        <end position="184"/>
    </location>
</feature>
<sequence>MATMLPLLLPPSPPRALSPRGWWWNPVKNRGCWEFGNLGLCNLEEGEAIFFICGEFLQWGWLDCAVNGGGGGGSMNMARSGDVSRCHRCGLWSNGSAPITVSASITMRSSRVTAHAVYLDYPTRTEQKNGGNLVVMRPDRRRPRDDFFKGEGGGGSLVVVQPDRDRRPQDDFGRAAADSEKDVSPIHAKPRKPLDQNPEGMDVAGFSKHGGKCYADNLRRYCNSGKLIQACCVIDEMVLHGQIPETKCCVRIIRGLVKTRQGKQS</sequence>
<gene>
    <name evidence="2" type="ORF">OsI_34029</name>
</gene>
<evidence type="ECO:0008006" key="4">
    <source>
        <dbReference type="Google" id="ProtNLM"/>
    </source>
</evidence>
<name>B8BHG5_ORYSI</name>
<dbReference type="STRING" id="39946.B8BHG5"/>